<gene>
    <name evidence="6" type="ORF">SCHPADRAFT_35974</name>
</gene>
<proteinExistence type="predicted"/>
<dbReference type="GO" id="GO:0016787">
    <property type="term" value="F:hydrolase activity"/>
    <property type="evidence" value="ECO:0007669"/>
    <property type="project" value="UniProtKB-KW"/>
</dbReference>
<sequence length="439" mass="49560">MRYDEKRQISRLIQSFVAKSNATQRRGRAGRVRSGLCFHLFSSVRHSKMAEHPLPEMLRLSLSDLALRIKIMKVNLGTSIQDVLSRALDPPSTINIQRAVAALVEVKALTETEEITPMGRLLSKLPTDVHLGKFLLVAALFKCLDPALTVAATLNSKSPFITPFGLEQEAERAKAKFASGSSDFLTIHNAFASFRRASANPGFIRKFCRDNYLSQQNLQQIEELRQQFLGYLIDSSFIKVDTTFSEEFRRARYSRQRNTRFVTVPPEYDANTDMEDKSMCLFNAALASGLYPKLLNVYSSESSNGQSMKMLSNNQAAFFHPSSVNFGRRPGDLGAGYLMYFTIVQSKRLYAWETAPVDDLALVLLCGDAEFKLISNTIDIDRKIKYRVAPKTNVALKHLREHLLENLSLRFKGKELSETQKVWETLAIKVLGRVKSIET</sequence>
<dbReference type="InterPro" id="IPR011709">
    <property type="entry name" value="DEAD-box_helicase_OB_fold"/>
</dbReference>
<evidence type="ECO:0000256" key="4">
    <source>
        <dbReference type="ARBA" id="ARBA00022840"/>
    </source>
</evidence>
<keyword evidence="3" id="KW-0347">Helicase</keyword>
<evidence type="ECO:0000256" key="3">
    <source>
        <dbReference type="ARBA" id="ARBA00022806"/>
    </source>
</evidence>
<evidence type="ECO:0000256" key="1">
    <source>
        <dbReference type="ARBA" id="ARBA00022741"/>
    </source>
</evidence>
<evidence type="ECO:0000313" key="7">
    <source>
        <dbReference type="Proteomes" id="UP000053477"/>
    </source>
</evidence>
<keyword evidence="2 6" id="KW-0378">Hydrolase</keyword>
<dbReference type="FunFam" id="1.20.120.1080:FF:000002">
    <property type="entry name" value="Putative ATP-dependent RNA helicase DHX36"/>
    <property type="match status" value="1"/>
</dbReference>
<dbReference type="InterPro" id="IPR027417">
    <property type="entry name" value="P-loop_NTPase"/>
</dbReference>
<evidence type="ECO:0000313" key="6">
    <source>
        <dbReference type="EMBL" id="KLO20229.1"/>
    </source>
</evidence>
<accession>A0A0H2S8G0</accession>
<dbReference type="GO" id="GO:0004386">
    <property type="term" value="F:helicase activity"/>
    <property type="evidence" value="ECO:0007669"/>
    <property type="project" value="UniProtKB-KW"/>
</dbReference>
<dbReference type="Proteomes" id="UP000053477">
    <property type="component" value="Unassembled WGS sequence"/>
</dbReference>
<dbReference type="Pfam" id="PF07717">
    <property type="entry name" value="OB_NTP_bind"/>
    <property type="match status" value="1"/>
</dbReference>
<organism evidence="6 7">
    <name type="scientific">Schizopora paradoxa</name>
    <dbReference type="NCBI Taxonomy" id="27342"/>
    <lineage>
        <taxon>Eukaryota</taxon>
        <taxon>Fungi</taxon>
        <taxon>Dikarya</taxon>
        <taxon>Basidiomycota</taxon>
        <taxon>Agaricomycotina</taxon>
        <taxon>Agaricomycetes</taxon>
        <taxon>Hymenochaetales</taxon>
        <taxon>Schizoporaceae</taxon>
        <taxon>Schizopora</taxon>
    </lineage>
</organism>
<evidence type="ECO:0000259" key="5">
    <source>
        <dbReference type="SMART" id="SM00847"/>
    </source>
</evidence>
<evidence type="ECO:0000256" key="2">
    <source>
        <dbReference type="ARBA" id="ARBA00022801"/>
    </source>
</evidence>
<dbReference type="PANTHER" id="PTHR18934:SF145">
    <property type="entry name" value="ATP-DEPENDENT RNA HELICASE DHX57-RELATED"/>
    <property type="match status" value="1"/>
</dbReference>
<keyword evidence="1" id="KW-0547">Nucleotide-binding</keyword>
<dbReference type="AlphaFoldDB" id="A0A0H2S8G0"/>
<dbReference type="SUPFAM" id="SSF52540">
    <property type="entry name" value="P-loop containing nucleoside triphosphate hydrolases"/>
    <property type="match status" value="1"/>
</dbReference>
<dbReference type="GO" id="GO:0005524">
    <property type="term" value="F:ATP binding"/>
    <property type="evidence" value="ECO:0007669"/>
    <property type="project" value="UniProtKB-KW"/>
</dbReference>
<name>A0A0H2S8G0_9AGAM</name>
<dbReference type="OrthoDB" id="5600252at2759"/>
<protein>
    <submittedName>
        <fullName evidence="6">p-loop containing nucleoside triphosphate hydrolase protein</fullName>
    </submittedName>
</protein>
<dbReference type="Gene3D" id="3.40.50.300">
    <property type="entry name" value="P-loop containing nucleotide triphosphate hydrolases"/>
    <property type="match status" value="1"/>
</dbReference>
<dbReference type="GO" id="GO:0003723">
    <property type="term" value="F:RNA binding"/>
    <property type="evidence" value="ECO:0007669"/>
    <property type="project" value="TreeGrafter"/>
</dbReference>
<dbReference type="EMBL" id="KQ085883">
    <property type="protein sequence ID" value="KLO20229.1"/>
    <property type="molecule type" value="Genomic_DNA"/>
</dbReference>
<dbReference type="SMART" id="SM00847">
    <property type="entry name" value="HA2"/>
    <property type="match status" value="1"/>
</dbReference>
<dbReference type="Pfam" id="PF21010">
    <property type="entry name" value="HA2_C"/>
    <property type="match status" value="1"/>
</dbReference>
<reference evidence="6 7" key="1">
    <citation type="submission" date="2015-04" db="EMBL/GenBank/DDBJ databases">
        <title>Complete genome sequence of Schizopora paradoxa KUC8140, a cosmopolitan wood degrader in East Asia.</title>
        <authorList>
            <consortium name="DOE Joint Genome Institute"/>
            <person name="Min B."/>
            <person name="Park H."/>
            <person name="Jang Y."/>
            <person name="Kim J.-J."/>
            <person name="Kim K.H."/>
            <person name="Pangilinan J."/>
            <person name="Lipzen A."/>
            <person name="Riley R."/>
            <person name="Grigoriev I.V."/>
            <person name="Spatafora J.W."/>
            <person name="Choi I.-G."/>
        </authorList>
    </citation>
    <scope>NUCLEOTIDE SEQUENCE [LARGE SCALE GENOMIC DNA]</scope>
    <source>
        <strain evidence="6 7">KUC8140</strain>
    </source>
</reference>
<dbReference type="STRING" id="27342.A0A0H2S8G0"/>
<dbReference type="Gene3D" id="1.20.120.1080">
    <property type="match status" value="1"/>
</dbReference>
<keyword evidence="7" id="KW-1185">Reference proteome</keyword>
<dbReference type="InterPro" id="IPR007502">
    <property type="entry name" value="Helicase-assoc_dom"/>
</dbReference>
<keyword evidence="4" id="KW-0067">ATP-binding</keyword>
<dbReference type="InParanoid" id="A0A0H2S8G0"/>
<dbReference type="PANTHER" id="PTHR18934">
    <property type="entry name" value="ATP-DEPENDENT RNA HELICASE"/>
    <property type="match status" value="1"/>
</dbReference>
<feature type="domain" description="Helicase-associated" evidence="5">
    <location>
        <begin position="98"/>
        <end position="188"/>
    </location>
</feature>